<accession>A0A915DJH8</accession>
<dbReference type="AlphaFoldDB" id="A0A915DJH8"/>
<evidence type="ECO:0000313" key="2">
    <source>
        <dbReference type="WBParaSite" id="jg207"/>
    </source>
</evidence>
<dbReference type="WBParaSite" id="jg207">
    <property type="protein sequence ID" value="jg207"/>
    <property type="gene ID" value="jg207"/>
</dbReference>
<reference evidence="2" key="1">
    <citation type="submission" date="2022-11" db="UniProtKB">
        <authorList>
            <consortium name="WormBaseParasite"/>
        </authorList>
    </citation>
    <scope>IDENTIFICATION</scope>
</reference>
<evidence type="ECO:0000313" key="1">
    <source>
        <dbReference type="Proteomes" id="UP000887574"/>
    </source>
</evidence>
<proteinExistence type="predicted"/>
<sequence>MFRLCCFFFIKSGNGKEVSTTANSIDSLAVTETYAPDYSSSAAPALRECLSGSETKGLGGESGFLRSAGDHVKEPCQKDATSLL</sequence>
<protein>
    <submittedName>
        <fullName evidence="2">Secreted protein</fullName>
    </submittedName>
</protein>
<name>A0A915DJH8_9BILA</name>
<organism evidence="1 2">
    <name type="scientific">Ditylenchus dipsaci</name>
    <dbReference type="NCBI Taxonomy" id="166011"/>
    <lineage>
        <taxon>Eukaryota</taxon>
        <taxon>Metazoa</taxon>
        <taxon>Ecdysozoa</taxon>
        <taxon>Nematoda</taxon>
        <taxon>Chromadorea</taxon>
        <taxon>Rhabditida</taxon>
        <taxon>Tylenchina</taxon>
        <taxon>Tylenchomorpha</taxon>
        <taxon>Sphaerularioidea</taxon>
        <taxon>Anguinidae</taxon>
        <taxon>Anguininae</taxon>
        <taxon>Ditylenchus</taxon>
    </lineage>
</organism>
<keyword evidence="1" id="KW-1185">Reference proteome</keyword>
<dbReference type="Proteomes" id="UP000887574">
    <property type="component" value="Unplaced"/>
</dbReference>